<keyword evidence="1" id="KW-0812">Transmembrane</keyword>
<reference evidence="2" key="1">
    <citation type="journal article" date="2020" name="Stud. Mycol.">
        <title>101 Dothideomycetes genomes: a test case for predicting lifestyles and emergence of pathogens.</title>
        <authorList>
            <person name="Haridas S."/>
            <person name="Albert R."/>
            <person name="Binder M."/>
            <person name="Bloem J."/>
            <person name="Labutti K."/>
            <person name="Salamov A."/>
            <person name="Andreopoulos B."/>
            <person name="Baker S."/>
            <person name="Barry K."/>
            <person name="Bills G."/>
            <person name="Bluhm B."/>
            <person name="Cannon C."/>
            <person name="Castanera R."/>
            <person name="Culley D."/>
            <person name="Daum C."/>
            <person name="Ezra D."/>
            <person name="Gonzalez J."/>
            <person name="Henrissat B."/>
            <person name="Kuo A."/>
            <person name="Liang C."/>
            <person name="Lipzen A."/>
            <person name="Lutzoni F."/>
            <person name="Magnuson J."/>
            <person name="Mondo S."/>
            <person name="Nolan M."/>
            <person name="Ohm R."/>
            <person name="Pangilinan J."/>
            <person name="Park H.-J."/>
            <person name="Ramirez L."/>
            <person name="Alfaro M."/>
            <person name="Sun H."/>
            <person name="Tritt A."/>
            <person name="Yoshinaga Y."/>
            <person name="Zwiers L.-H."/>
            <person name="Turgeon B."/>
            <person name="Goodwin S."/>
            <person name="Spatafora J."/>
            <person name="Crous P."/>
            <person name="Grigoriev I."/>
        </authorList>
    </citation>
    <scope>NUCLEOTIDE SEQUENCE</scope>
    <source>
        <strain evidence="2">CBS 101060</strain>
    </source>
</reference>
<dbReference type="EMBL" id="MU006108">
    <property type="protein sequence ID" value="KAF2835546.1"/>
    <property type="molecule type" value="Genomic_DNA"/>
</dbReference>
<evidence type="ECO:0000313" key="2">
    <source>
        <dbReference type="EMBL" id="KAF2835546.1"/>
    </source>
</evidence>
<name>A0A9P4S3J7_9PEZI</name>
<keyword evidence="3" id="KW-1185">Reference proteome</keyword>
<evidence type="ECO:0000256" key="1">
    <source>
        <dbReference type="SAM" id="Phobius"/>
    </source>
</evidence>
<feature type="transmembrane region" description="Helical" evidence="1">
    <location>
        <begin position="12"/>
        <end position="31"/>
    </location>
</feature>
<accession>A0A9P4S3J7</accession>
<keyword evidence="1" id="KW-1133">Transmembrane helix</keyword>
<comment type="caution">
    <text evidence="2">The sequence shown here is derived from an EMBL/GenBank/DDBJ whole genome shotgun (WGS) entry which is preliminary data.</text>
</comment>
<keyword evidence="1" id="KW-0472">Membrane</keyword>
<sequence>MPTSINKFKENFNHMFVFIFMVTYNFIQGAFSECCQRQIPLQYAEHQPKKSKGLQRESLIRTFGAQMHRSRCRQTQKDFGSFRPTFPCSTSTSVFVTTCTLLLNG</sequence>
<evidence type="ECO:0000313" key="3">
    <source>
        <dbReference type="Proteomes" id="UP000799429"/>
    </source>
</evidence>
<protein>
    <submittedName>
        <fullName evidence="2">Uncharacterized protein</fullName>
    </submittedName>
</protein>
<organism evidence="2 3">
    <name type="scientific">Patellaria atrata CBS 101060</name>
    <dbReference type="NCBI Taxonomy" id="1346257"/>
    <lineage>
        <taxon>Eukaryota</taxon>
        <taxon>Fungi</taxon>
        <taxon>Dikarya</taxon>
        <taxon>Ascomycota</taxon>
        <taxon>Pezizomycotina</taxon>
        <taxon>Dothideomycetes</taxon>
        <taxon>Dothideomycetes incertae sedis</taxon>
        <taxon>Patellariales</taxon>
        <taxon>Patellariaceae</taxon>
        <taxon>Patellaria</taxon>
    </lineage>
</organism>
<gene>
    <name evidence="2" type="ORF">M501DRAFT_440654</name>
</gene>
<proteinExistence type="predicted"/>
<dbReference type="AlphaFoldDB" id="A0A9P4S3J7"/>
<dbReference type="Proteomes" id="UP000799429">
    <property type="component" value="Unassembled WGS sequence"/>
</dbReference>